<dbReference type="KEGG" id="saq:Sare_1214"/>
<evidence type="ECO:0000313" key="2">
    <source>
        <dbReference type="EMBL" id="ABV97121.1"/>
    </source>
</evidence>
<evidence type="ECO:0000256" key="1">
    <source>
        <dbReference type="SAM" id="MobiDB-lite"/>
    </source>
</evidence>
<reference evidence="2" key="1">
    <citation type="submission" date="2007-10" db="EMBL/GenBank/DDBJ databases">
        <title>Complete sequence of Salinispora arenicola CNS-205.</title>
        <authorList>
            <consortium name="US DOE Joint Genome Institute"/>
            <person name="Copeland A."/>
            <person name="Lucas S."/>
            <person name="Lapidus A."/>
            <person name="Barry K."/>
            <person name="Glavina del Rio T."/>
            <person name="Dalin E."/>
            <person name="Tice H."/>
            <person name="Pitluck S."/>
            <person name="Foster B."/>
            <person name="Schmutz J."/>
            <person name="Larimer F."/>
            <person name="Land M."/>
            <person name="Hauser L."/>
            <person name="Kyrpides N."/>
            <person name="Ivanova N."/>
            <person name="Jensen P.R."/>
            <person name="Moore B.S."/>
            <person name="Penn K."/>
            <person name="Jenkins C."/>
            <person name="Udwary D."/>
            <person name="Xiang L."/>
            <person name="Gontang E."/>
            <person name="Richardson P."/>
        </authorList>
    </citation>
    <scope>NUCLEOTIDE SEQUENCE [LARGE SCALE GENOMIC DNA]</scope>
    <source>
        <strain evidence="2">CNS-205</strain>
    </source>
</reference>
<protein>
    <submittedName>
        <fullName evidence="2">Uncharacterized protein</fullName>
    </submittedName>
</protein>
<dbReference type="PATRIC" id="fig|391037.6.peg.1232"/>
<dbReference type="STRING" id="391037.Sare_1214"/>
<name>A8M696_SALAI</name>
<dbReference type="AlphaFoldDB" id="A8M696"/>
<organism evidence="2">
    <name type="scientific">Salinispora arenicola (strain CNS-205)</name>
    <dbReference type="NCBI Taxonomy" id="391037"/>
    <lineage>
        <taxon>Bacteria</taxon>
        <taxon>Bacillati</taxon>
        <taxon>Actinomycetota</taxon>
        <taxon>Actinomycetes</taxon>
        <taxon>Micromonosporales</taxon>
        <taxon>Micromonosporaceae</taxon>
        <taxon>Salinispora</taxon>
    </lineage>
</organism>
<dbReference type="eggNOG" id="ENOG5032ERI">
    <property type="taxonomic scope" value="Bacteria"/>
</dbReference>
<accession>A8M696</accession>
<sequence>MADLEVWLIGTHPELDAAARALAAIGRVLQPGKRVALAGADTGRFRTYARIHVPATTTPPQPRHEPAPGALIDLDAARRQRRTA</sequence>
<dbReference type="OrthoDB" id="3401663at2"/>
<gene>
    <name evidence="2" type="ordered locus">Sare_1214</name>
</gene>
<feature type="region of interest" description="Disordered" evidence="1">
    <location>
        <begin position="55"/>
        <end position="84"/>
    </location>
</feature>
<dbReference type="HOGENOM" id="CLU_175282_0_0_11"/>
<proteinExistence type="predicted"/>
<dbReference type="EMBL" id="CP000850">
    <property type="protein sequence ID" value="ABV97121.1"/>
    <property type="molecule type" value="Genomic_DNA"/>
</dbReference>